<accession>A0A8X6HDP3</accession>
<dbReference type="EMBL" id="BMAO01015337">
    <property type="protein sequence ID" value="GFR01144.1"/>
    <property type="molecule type" value="Genomic_DNA"/>
</dbReference>
<proteinExistence type="predicted"/>
<sequence>MAKDAYFQHFVRHLFPYFYVKYQKLEANFDCVESFVAKAPLTENLFDIITKAMFEVQDMLIASWIENIDRERQLMTSSAENYIAHTILFCYAQQLVINDIYEKFIVMCALITVMGTHTYRVTGKKFYKLTPLILTEFFEGALKVIFEIRGGWNRFERYIMRQDYVSYYETHSAFLTYKNEDIPEDIKEKMKAFVSRRRHFHLPIPNVEQGTKNVHIVKLTREVVKTLDESLVAELNSIIVSEMPSTSSLPETSISSTLSELTINEAATAEFNHPKASRDIDSDES</sequence>
<reference evidence="1" key="1">
    <citation type="submission" date="2020-07" db="EMBL/GenBank/DDBJ databases">
        <title>Multicomponent nature underlies the extraordinary mechanical properties of spider dragline silk.</title>
        <authorList>
            <person name="Kono N."/>
            <person name="Nakamura H."/>
            <person name="Mori M."/>
            <person name="Yoshida Y."/>
            <person name="Ohtoshi R."/>
            <person name="Malay A.D."/>
            <person name="Moran D.A.P."/>
            <person name="Tomita M."/>
            <person name="Numata K."/>
            <person name="Arakawa K."/>
        </authorList>
    </citation>
    <scope>NUCLEOTIDE SEQUENCE</scope>
</reference>
<dbReference type="AlphaFoldDB" id="A0A8X6HDP3"/>
<name>A0A8X6HDP3_TRICU</name>
<dbReference type="Proteomes" id="UP000887116">
    <property type="component" value="Unassembled WGS sequence"/>
</dbReference>
<organism evidence="1 2">
    <name type="scientific">Trichonephila clavata</name>
    <name type="common">Joro spider</name>
    <name type="synonym">Nephila clavata</name>
    <dbReference type="NCBI Taxonomy" id="2740835"/>
    <lineage>
        <taxon>Eukaryota</taxon>
        <taxon>Metazoa</taxon>
        <taxon>Ecdysozoa</taxon>
        <taxon>Arthropoda</taxon>
        <taxon>Chelicerata</taxon>
        <taxon>Arachnida</taxon>
        <taxon>Araneae</taxon>
        <taxon>Araneomorphae</taxon>
        <taxon>Entelegynae</taxon>
        <taxon>Araneoidea</taxon>
        <taxon>Nephilidae</taxon>
        <taxon>Trichonephila</taxon>
    </lineage>
</organism>
<comment type="caution">
    <text evidence="1">The sequence shown here is derived from an EMBL/GenBank/DDBJ whole genome shotgun (WGS) entry which is preliminary data.</text>
</comment>
<evidence type="ECO:0000313" key="2">
    <source>
        <dbReference type="Proteomes" id="UP000887116"/>
    </source>
</evidence>
<protein>
    <submittedName>
        <fullName evidence="1">Uncharacterized protein</fullName>
    </submittedName>
</protein>
<keyword evidence="2" id="KW-1185">Reference proteome</keyword>
<gene>
    <name evidence="1" type="ORF">TNCT_457671</name>
</gene>
<dbReference type="OrthoDB" id="6431555at2759"/>
<evidence type="ECO:0000313" key="1">
    <source>
        <dbReference type="EMBL" id="GFR01144.1"/>
    </source>
</evidence>